<comment type="caution">
    <text evidence="1">The sequence shown here is derived from an EMBL/GenBank/DDBJ whole genome shotgun (WGS) entry which is preliminary data.</text>
</comment>
<gene>
    <name evidence="1" type="ORF">S06H3_59002</name>
</gene>
<dbReference type="EMBL" id="BARV01038269">
    <property type="protein sequence ID" value="GAI58196.1"/>
    <property type="molecule type" value="Genomic_DNA"/>
</dbReference>
<evidence type="ECO:0000313" key="1">
    <source>
        <dbReference type="EMBL" id="GAI58196.1"/>
    </source>
</evidence>
<dbReference type="AlphaFoldDB" id="X1QTR0"/>
<accession>X1QTR0</accession>
<sequence>YKTLIKSVGLASDVFPLPPFPATATGTVK</sequence>
<protein>
    <submittedName>
        <fullName evidence="1">Uncharacterized protein</fullName>
    </submittedName>
</protein>
<organism evidence="1">
    <name type="scientific">marine sediment metagenome</name>
    <dbReference type="NCBI Taxonomy" id="412755"/>
    <lineage>
        <taxon>unclassified sequences</taxon>
        <taxon>metagenomes</taxon>
        <taxon>ecological metagenomes</taxon>
    </lineage>
</organism>
<name>X1QTR0_9ZZZZ</name>
<proteinExistence type="predicted"/>
<reference evidence="1" key="1">
    <citation type="journal article" date="2014" name="Front. Microbiol.">
        <title>High frequency of phylogenetically diverse reductive dehalogenase-homologous genes in deep subseafloor sedimentary metagenomes.</title>
        <authorList>
            <person name="Kawai M."/>
            <person name="Futagami T."/>
            <person name="Toyoda A."/>
            <person name="Takaki Y."/>
            <person name="Nishi S."/>
            <person name="Hori S."/>
            <person name="Arai W."/>
            <person name="Tsubouchi T."/>
            <person name="Morono Y."/>
            <person name="Uchiyama I."/>
            <person name="Ito T."/>
            <person name="Fujiyama A."/>
            <person name="Inagaki F."/>
            <person name="Takami H."/>
        </authorList>
    </citation>
    <scope>NUCLEOTIDE SEQUENCE</scope>
    <source>
        <strain evidence="1">Expedition CK06-06</strain>
    </source>
</reference>
<feature type="non-terminal residue" evidence="1">
    <location>
        <position position="1"/>
    </location>
</feature>